<dbReference type="InterPro" id="IPR003891">
    <property type="entry name" value="Initiation_fac_eIF4g_MI"/>
</dbReference>
<dbReference type="GO" id="GO:0042274">
    <property type="term" value="P:ribosomal small subunit biogenesis"/>
    <property type="evidence" value="ECO:0007669"/>
    <property type="project" value="TreeGrafter"/>
</dbReference>
<dbReference type="Gene3D" id="1.25.40.180">
    <property type="match status" value="1"/>
</dbReference>
<dbReference type="InterPro" id="IPR050781">
    <property type="entry name" value="CWC22_splicing_factor"/>
</dbReference>
<evidence type="ECO:0000256" key="3">
    <source>
        <dbReference type="ARBA" id="ARBA00023242"/>
    </source>
</evidence>
<keyword evidence="3" id="KW-0539">Nucleus</keyword>
<reference evidence="7" key="1">
    <citation type="submission" date="2016-11" db="UniProtKB">
        <authorList>
            <consortium name="WormBaseParasite"/>
        </authorList>
    </citation>
    <scope>IDENTIFICATION</scope>
</reference>
<organism evidence="6 7">
    <name type="scientific">Steinernema glaseri</name>
    <dbReference type="NCBI Taxonomy" id="37863"/>
    <lineage>
        <taxon>Eukaryota</taxon>
        <taxon>Metazoa</taxon>
        <taxon>Ecdysozoa</taxon>
        <taxon>Nematoda</taxon>
        <taxon>Chromadorea</taxon>
        <taxon>Rhabditida</taxon>
        <taxon>Tylenchina</taxon>
        <taxon>Panagrolaimomorpha</taxon>
        <taxon>Strongyloidoidea</taxon>
        <taxon>Steinernematidae</taxon>
        <taxon>Steinernema</taxon>
    </lineage>
</organism>
<evidence type="ECO:0000256" key="2">
    <source>
        <dbReference type="ARBA" id="ARBA00006856"/>
    </source>
</evidence>
<comment type="similarity">
    <text evidence="2">Belongs to the CWC22 family.</text>
</comment>
<dbReference type="GO" id="GO:0005730">
    <property type="term" value="C:nucleolus"/>
    <property type="evidence" value="ECO:0007669"/>
    <property type="project" value="UniProtKB-SubCell"/>
</dbReference>
<proteinExistence type="inferred from homology"/>
<dbReference type="Pfam" id="PF02847">
    <property type="entry name" value="MA3"/>
    <property type="match status" value="1"/>
</dbReference>
<comment type="subcellular location">
    <subcellularLocation>
        <location evidence="1">Nucleus</location>
        <location evidence="1">Nucleolus</location>
    </subcellularLocation>
</comment>
<feature type="compositionally biased region" description="Basic residues" evidence="4">
    <location>
        <begin position="46"/>
        <end position="59"/>
    </location>
</feature>
<dbReference type="PROSITE" id="PS51366">
    <property type="entry name" value="MI"/>
    <property type="match status" value="1"/>
</dbReference>
<dbReference type="SMART" id="SM00543">
    <property type="entry name" value="MIF4G"/>
    <property type="match status" value="1"/>
</dbReference>
<dbReference type="GO" id="GO:0003723">
    <property type="term" value="F:RNA binding"/>
    <property type="evidence" value="ECO:0007669"/>
    <property type="project" value="InterPro"/>
</dbReference>
<feature type="region of interest" description="Disordered" evidence="4">
    <location>
        <begin position="40"/>
        <end position="109"/>
    </location>
</feature>
<dbReference type="WBParaSite" id="L893_g31584.t1">
    <property type="protein sequence ID" value="L893_g31584.t1"/>
    <property type="gene ID" value="L893_g31584"/>
</dbReference>
<evidence type="ECO:0000256" key="4">
    <source>
        <dbReference type="SAM" id="MobiDB-lite"/>
    </source>
</evidence>
<name>A0A1I7ZZV2_9BILA</name>
<feature type="compositionally biased region" description="Acidic residues" evidence="4">
    <location>
        <begin position="172"/>
        <end position="232"/>
    </location>
</feature>
<dbReference type="SUPFAM" id="SSF48371">
    <property type="entry name" value="ARM repeat"/>
    <property type="match status" value="1"/>
</dbReference>
<dbReference type="SMART" id="SM00544">
    <property type="entry name" value="MA3"/>
    <property type="match status" value="1"/>
</dbReference>
<evidence type="ECO:0000313" key="6">
    <source>
        <dbReference type="Proteomes" id="UP000095287"/>
    </source>
</evidence>
<sequence length="785" mass="90806">MGIDNLSVRCARKEARKNKKAMKKIGKVAFNQHKKIDEVLEEKFGTKKQRKKKRQKAKAAQKSEETDEIERDIAGNIIADGPLTTAQKKHIEKLQQEEEREQKRERRRAQKELIAEEEAEMKKYAKLLGYHKRKTKNIPKVFEAEGLADLLEICDAAKRREIAEKDKLEVEAGLDSDPEGNEDQEMDDMDIDLNEDSDIGDEDDLEMIDEEEEGDIVDEEEEEELEDEDEEDEIVEDIYGREVSKKTGKLIETNVKGAMDKLTQLEQKMDVMNSEDRLKLERNIRGIVNRLITERSMVLAIKSLREVFTSNGRNDVKQILFEALYKYLSTRGRLQDKILLENATFLALTHTSVSAEITCHFVEMFITAFVASVRSGIEEDDDKSLENQLIILCHLYNFKIIRGAMVFELLEILKQNVTARNLTLIMLALSYAGASFRKRDSTSLKSFIENLQLEFSKASDRCDNNLRVKFLMDEFLSIKNCNILKLTTELDATQLDHFQKLYRGLVKNVERKEGELVMSVDDILHIEERGRWWVVGSSWMPTDDGSMPGAKNASGLEGATRHATLAAEQQFDPSLLELARKAKMNTELRKTIFCTMMSSSDEADAFERLMKLSLKDQQEREIIHISILCVMREASYNAFYCALVDQFCNYHKRFKTTLQYAIWDRLRELSEFKLKQRSNFAYFIADLIRKEAIGLPVLKVVEFATIDPITSRTVKKVLCRLFLTATEHKLKEIFERVIHSKTHDYLSQALQLFLEMKMRNVSDDENAEQIAKKVQYVASLWERLE</sequence>
<feature type="compositionally biased region" description="Basic and acidic residues" evidence="4">
    <location>
        <begin position="92"/>
        <end position="109"/>
    </location>
</feature>
<feature type="domain" description="MI" evidence="5">
    <location>
        <begin position="587"/>
        <end position="703"/>
    </location>
</feature>
<dbReference type="Proteomes" id="UP000095287">
    <property type="component" value="Unplaced"/>
</dbReference>
<dbReference type="PANTHER" id="PTHR18034">
    <property type="entry name" value="CELL CYCLE CONTROL PROTEIN CWF22-RELATED"/>
    <property type="match status" value="1"/>
</dbReference>
<evidence type="ECO:0000256" key="1">
    <source>
        <dbReference type="ARBA" id="ARBA00004604"/>
    </source>
</evidence>
<dbReference type="InterPro" id="IPR016024">
    <property type="entry name" value="ARM-type_fold"/>
</dbReference>
<evidence type="ECO:0000313" key="7">
    <source>
        <dbReference type="WBParaSite" id="L893_g31584.t1"/>
    </source>
</evidence>
<protein>
    <submittedName>
        <fullName evidence="7">MI domain-containing protein</fullName>
    </submittedName>
</protein>
<keyword evidence="6" id="KW-1185">Reference proteome</keyword>
<dbReference type="AlphaFoldDB" id="A0A1I7ZZV2"/>
<dbReference type="PANTHER" id="PTHR18034:SF4">
    <property type="entry name" value="NUCLEOLAR MIF4G DOMAIN-CONTAINING PROTEIN 1"/>
    <property type="match status" value="1"/>
</dbReference>
<dbReference type="InterPro" id="IPR003890">
    <property type="entry name" value="MIF4G-like_typ-3"/>
</dbReference>
<accession>A0A1I7ZZV2</accession>
<evidence type="ECO:0000259" key="5">
    <source>
        <dbReference type="PROSITE" id="PS51366"/>
    </source>
</evidence>
<feature type="region of interest" description="Disordered" evidence="4">
    <location>
        <begin position="169"/>
        <end position="232"/>
    </location>
</feature>